<protein>
    <submittedName>
        <fullName evidence="1">Uncharacterized protein</fullName>
    </submittedName>
</protein>
<dbReference type="RefSeq" id="WP_366294341.1">
    <property type="nucleotide sequence ID" value="NZ_CP159992.1"/>
</dbReference>
<reference evidence="1" key="1">
    <citation type="submission" date="2024-05" db="EMBL/GenBank/DDBJ databases">
        <title>Draft genome assemblies of 36 bacteria isolated from hibernating arctic ground squirrels.</title>
        <authorList>
            <person name="McKee H."/>
            <person name="Mullen L."/>
            <person name="Drown D.M."/>
            <person name="Duddleston K.N."/>
        </authorList>
    </citation>
    <scope>NUCLEOTIDE SEQUENCE</scope>
    <source>
        <strain evidence="1">AN1007</strain>
    </source>
</reference>
<gene>
    <name evidence="1" type="ORF">ABXS70_05060</name>
</gene>
<proteinExistence type="predicted"/>
<name>A0AAU8NGM1_9BACL</name>
<accession>A0AAU8NGM1</accession>
<dbReference type="AlphaFoldDB" id="A0AAU8NGM1"/>
<evidence type="ECO:0000313" key="1">
    <source>
        <dbReference type="EMBL" id="XCP96085.1"/>
    </source>
</evidence>
<organism evidence="1">
    <name type="scientific">Paenibacillus sp. AN1007</name>
    <dbReference type="NCBI Taxonomy" id="3151385"/>
    <lineage>
        <taxon>Bacteria</taxon>
        <taxon>Bacillati</taxon>
        <taxon>Bacillota</taxon>
        <taxon>Bacilli</taxon>
        <taxon>Bacillales</taxon>
        <taxon>Paenibacillaceae</taxon>
        <taxon>Paenibacillus</taxon>
    </lineage>
</organism>
<dbReference type="EMBL" id="CP159992">
    <property type="protein sequence ID" value="XCP96085.1"/>
    <property type="molecule type" value="Genomic_DNA"/>
</dbReference>
<sequence>MIQIVRFTSVIGNRDDLIVLRRSADGSSITVALPFHEDTPNLLFSIPEALNLGEAINDLISVPLLKAPLPPIVDETVISYKLQSELSGLFDRYPSDSEADRTARKALHEAIHILGL</sequence>